<feature type="non-terminal residue" evidence="7">
    <location>
        <position position="203"/>
    </location>
</feature>
<evidence type="ECO:0000313" key="8">
    <source>
        <dbReference type="Proteomes" id="UP001597024"/>
    </source>
</evidence>
<feature type="domain" description="OmpR/PhoB-type" evidence="6">
    <location>
        <begin position="1"/>
        <end position="93"/>
    </location>
</feature>
<evidence type="ECO:0000259" key="6">
    <source>
        <dbReference type="PROSITE" id="PS51755"/>
    </source>
</evidence>
<evidence type="ECO:0000256" key="4">
    <source>
        <dbReference type="ARBA" id="ARBA00023163"/>
    </source>
</evidence>
<dbReference type="Pfam" id="PF03704">
    <property type="entry name" value="BTAD"/>
    <property type="match status" value="1"/>
</dbReference>
<reference evidence="8" key="1">
    <citation type="journal article" date="2019" name="Int. J. Syst. Evol. Microbiol.">
        <title>The Global Catalogue of Microorganisms (GCM) 10K type strain sequencing project: providing services to taxonomists for standard genome sequencing and annotation.</title>
        <authorList>
            <consortium name="The Broad Institute Genomics Platform"/>
            <consortium name="The Broad Institute Genome Sequencing Center for Infectious Disease"/>
            <person name="Wu L."/>
            <person name="Ma J."/>
        </authorList>
    </citation>
    <scope>NUCLEOTIDE SEQUENCE [LARGE SCALE GENOMIC DNA]</scope>
    <source>
        <strain evidence="8">CCUG 62974</strain>
    </source>
</reference>
<proteinExistence type="inferred from homology"/>
<evidence type="ECO:0000313" key="7">
    <source>
        <dbReference type="EMBL" id="MFD0890521.1"/>
    </source>
</evidence>
<dbReference type="PROSITE" id="PS51755">
    <property type="entry name" value="OMPR_PHOB"/>
    <property type="match status" value="1"/>
</dbReference>
<dbReference type="SUPFAM" id="SSF48452">
    <property type="entry name" value="TPR-like"/>
    <property type="match status" value="1"/>
</dbReference>
<evidence type="ECO:0000256" key="2">
    <source>
        <dbReference type="ARBA" id="ARBA00023015"/>
    </source>
</evidence>
<evidence type="ECO:0000256" key="3">
    <source>
        <dbReference type="ARBA" id="ARBA00023125"/>
    </source>
</evidence>
<keyword evidence="2" id="KW-0805">Transcription regulation</keyword>
<dbReference type="EMBL" id="JBHTHX010002494">
    <property type="protein sequence ID" value="MFD0890521.1"/>
    <property type="molecule type" value="Genomic_DNA"/>
</dbReference>
<dbReference type="Pfam" id="PF00486">
    <property type="entry name" value="Trans_reg_C"/>
    <property type="match status" value="1"/>
</dbReference>
<comment type="caution">
    <text evidence="7">The sequence shown here is derived from an EMBL/GenBank/DDBJ whole genome shotgun (WGS) entry which is preliminary data.</text>
</comment>
<sequence length="203" mass="22074">MLGNLTIAHQGQSTAPTAAKDRAFLGELLAHPGETVSTEHLANALWPDRPPADPAHALQVRASRLRALLRSLTDPAETEPVLYSRAGGYGLDLGETGTDLARMQRALSLAGDERNPEMAAKTLREGLDLWRGEPFSDVPQTPCVLERVAHAQELRLSAVELYAELTFATETVPAPLVAELTELTSRNPLRETLHLQLIRALHA</sequence>
<keyword evidence="3 5" id="KW-0238">DNA-binding</keyword>
<dbReference type="SUPFAM" id="SSF46894">
    <property type="entry name" value="C-terminal effector domain of the bipartite response regulators"/>
    <property type="match status" value="1"/>
</dbReference>
<dbReference type="PANTHER" id="PTHR35807">
    <property type="entry name" value="TRANSCRIPTIONAL REGULATOR REDD-RELATED"/>
    <property type="match status" value="1"/>
</dbReference>
<keyword evidence="4" id="KW-0804">Transcription</keyword>
<accession>A0ABW3E595</accession>
<organism evidence="7 8">
    <name type="scientific">Streptosporangium algeriense</name>
    <dbReference type="NCBI Taxonomy" id="1682748"/>
    <lineage>
        <taxon>Bacteria</taxon>
        <taxon>Bacillati</taxon>
        <taxon>Actinomycetota</taxon>
        <taxon>Actinomycetes</taxon>
        <taxon>Streptosporangiales</taxon>
        <taxon>Streptosporangiaceae</taxon>
        <taxon>Streptosporangium</taxon>
    </lineage>
</organism>
<evidence type="ECO:0000256" key="5">
    <source>
        <dbReference type="PROSITE-ProRule" id="PRU01091"/>
    </source>
</evidence>
<dbReference type="InterPro" id="IPR016032">
    <property type="entry name" value="Sig_transdc_resp-reg_C-effctor"/>
</dbReference>
<dbReference type="Gene3D" id="1.25.40.10">
    <property type="entry name" value="Tetratricopeptide repeat domain"/>
    <property type="match status" value="1"/>
</dbReference>
<dbReference type="InterPro" id="IPR001867">
    <property type="entry name" value="OmpR/PhoB-type_DNA-bd"/>
</dbReference>
<dbReference type="InterPro" id="IPR005158">
    <property type="entry name" value="BTAD"/>
</dbReference>
<comment type="similarity">
    <text evidence="1">Belongs to the AfsR/DnrI/RedD regulatory family.</text>
</comment>
<dbReference type="InterPro" id="IPR036388">
    <property type="entry name" value="WH-like_DNA-bd_sf"/>
</dbReference>
<evidence type="ECO:0000256" key="1">
    <source>
        <dbReference type="ARBA" id="ARBA00005820"/>
    </source>
</evidence>
<dbReference type="SMART" id="SM00862">
    <property type="entry name" value="Trans_reg_C"/>
    <property type="match status" value="1"/>
</dbReference>
<dbReference type="InterPro" id="IPR011990">
    <property type="entry name" value="TPR-like_helical_dom_sf"/>
</dbReference>
<gene>
    <name evidence="7" type="ORF">ACFQ08_38765</name>
</gene>
<dbReference type="InterPro" id="IPR051677">
    <property type="entry name" value="AfsR-DnrI-RedD_regulator"/>
</dbReference>
<name>A0ABW3E595_9ACTN</name>
<dbReference type="SMART" id="SM01043">
    <property type="entry name" value="BTAD"/>
    <property type="match status" value="1"/>
</dbReference>
<keyword evidence="8" id="KW-1185">Reference proteome</keyword>
<dbReference type="PANTHER" id="PTHR35807:SF1">
    <property type="entry name" value="TRANSCRIPTIONAL REGULATOR REDD"/>
    <property type="match status" value="1"/>
</dbReference>
<dbReference type="Proteomes" id="UP001597024">
    <property type="component" value="Unassembled WGS sequence"/>
</dbReference>
<feature type="DNA-binding region" description="OmpR/PhoB-type" evidence="5">
    <location>
        <begin position="1"/>
        <end position="93"/>
    </location>
</feature>
<protein>
    <submittedName>
        <fullName evidence="7">BTAD domain-containing putative transcriptional regulator</fullName>
    </submittedName>
</protein>
<dbReference type="Gene3D" id="1.10.10.10">
    <property type="entry name" value="Winged helix-like DNA-binding domain superfamily/Winged helix DNA-binding domain"/>
    <property type="match status" value="1"/>
</dbReference>